<dbReference type="Proteomes" id="UP000331127">
    <property type="component" value="Unassembled WGS sequence"/>
</dbReference>
<dbReference type="EMBL" id="BLAE01000031">
    <property type="protein sequence ID" value="GES11598.1"/>
    <property type="molecule type" value="Genomic_DNA"/>
</dbReference>
<sequence length="99" mass="10936">MITLRMLAITDRSCLAAAVTLTEPAITNGTVPPPDPATTVRALSRRFPGWTIWWGESTNHYWGMSRRAGGAFVSVEAQSAAEFVQKARDIEYRSPQNNL</sequence>
<comment type="caution">
    <text evidence="1">The sequence shown here is derived from an EMBL/GenBank/DDBJ whole genome shotgun (WGS) entry which is preliminary data.</text>
</comment>
<accession>A0A5M3WZX5</accession>
<reference evidence="1 2" key="1">
    <citation type="submission" date="2019-10" db="EMBL/GenBank/DDBJ databases">
        <title>Whole genome shotgun sequence of Acrocarpospora macrocephala NBRC 16266.</title>
        <authorList>
            <person name="Ichikawa N."/>
            <person name="Kimura A."/>
            <person name="Kitahashi Y."/>
            <person name="Komaki H."/>
            <person name="Oguchi A."/>
        </authorList>
    </citation>
    <scope>NUCLEOTIDE SEQUENCE [LARGE SCALE GENOMIC DNA]</scope>
    <source>
        <strain evidence="1 2">NBRC 16266</strain>
    </source>
</reference>
<protein>
    <submittedName>
        <fullName evidence="1">Uncharacterized protein</fullName>
    </submittedName>
</protein>
<gene>
    <name evidence="1" type="ORF">Amac_051950</name>
</gene>
<proteinExistence type="predicted"/>
<keyword evidence="2" id="KW-1185">Reference proteome</keyword>
<organism evidence="1 2">
    <name type="scientific">Acrocarpospora macrocephala</name>
    <dbReference type="NCBI Taxonomy" id="150177"/>
    <lineage>
        <taxon>Bacteria</taxon>
        <taxon>Bacillati</taxon>
        <taxon>Actinomycetota</taxon>
        <taxon>Actinomycetes</taxon>
        <taxon>Streptosporangiales</taxon>
        <taxon>Streptosporangiaceae</taxon>
        <taxon>Acrocarpospora</taxon>
    </lineage>
</organism>
<dbReference type="AlphaFoldDB" id="A0A5M3WZX5"/>
<evidence type="ECO:0000313" key="1">
    <source>
        <dbReference type="EMBL" id="GES11598.1"/>
    </source>
</evidence>
<name>A0A5M3WZX5_9ACTN</name>
<evidence type="ECO:0000313" key="2">
    <source>
        <dbReference type="Proteomes" id="UP000331127"/>
    </source>
</evidence>